<feature type="region of interest" description="Disordered" evidence="1">
    <location>
        <begin position="919"/>
        <end position="982"/>
    </location>
</feature>
<dbReference type="RefSeq" id="WP_166946232.1">
    <property type="nucleotide sequence ID" value="NZ_JAARLZ010000001.1"/>
</dbReference>
<dbReference type="Pfam" id="PF20178">
    <property type="entry name" value="ToxA_N"/>
    <property type="match status" value="1"/>
</dbReference>
<evidence type="ECO:0000313" key="4">
    <source>
        <dbReference type="Proteomes" id="UP000490980"/>
    </source>
</evidence>
<reference evidence="3 4" key="1">
    <citation type="submission" date="2020-03" db="EMBL/GenBank/DDBJ databases">
        <authorList>
            <person name="Lai Q."/>
        </authorList>
    </citation>
    <scope>NUCLEOTIDE SEQUENCE [LARGE SCALE GENOMIC DNA]</scope>
    <source>
        <strain evidence="3 4">CCUG 25036</strain>
    </source>
</reference>
<gene>
    <name evidence="3" type="ORF">HBF25_02540</name>
</gene>
<comment type="caution">
    <text evidence="3">The sequence shown here is derived from an EMBL/GenBank/DDBJ whole genome shotgun (WGS) entry which is preliminary data.</text>
</comment>
<name>A0A7X5U7J3_9GAMM</name>
<keyword evidence="4" id="KW-1185">Reference proteome</keyword>
<dbReference type="EMBL" id="JAARLZ010000001">
    <property type="protein sequence ID" value="NII05262.1"/>
    <property type="molecule type" value="Genomic_DNA"/>
</dbReference>
<evidence type="ECO:0000256" key="1">
    <source>
        <dbReference type="SAM" id="MobiDB-lite"/>
    </source>
</evidence>
<feature type="domain" description="Dermonecrotic toxin N-terminal" evidence="2">
    <location>
        <begin position="318"/>
        <end position="570"/>
    </location>
</feature>
<dbReference type="InterPro" id="IPR046673">
    <property type="entry name" value="ToxA_N"/>
</dbReference>
<evidence type="ECO:0000313" key="3">
    <source>
        <dbReference type="EMBL" id="NII05262.1"/>
    </source>
</evidence>
<protein>
    <recommendedName>
        <fullName evidence="2">Dermonecrotic toxin N-terminal domain-containing protein</fullName>
    </recommendedName>
</protein>
<evidence type="ECO:0000259" key="2">
    <source>
        <dbReference type="Pfam" id="PF20178"/>
    </source>
</evidence>
<feature type="compositionally biased region" description="Pro residues" evidence="1">
    <location>
        <begin position="966"/>
        <end position="975"/>
    </location>
</feature>
<organism evidence="3 4">
    <name type="scientific">Luteibacter anthropi</name>
    <dbReference type="NCBI Taxonomy" id="564369"/>
    <lineage>
        <taxon>Bacteria</taxon>
        <taxon>Pseudomonadati</taxon>
        <taxon>Pseudomonadota</taxon>
        <taxon>Gammaproteobacteria</taxon>
        <taxon>Lysobacterales</taxon>
        <taxon>Rhodanobacteraceae</taxon>
        <taxon>Luteibacter</taxon>
    </lineage>
</organism>
<accession>A0A7X5U7J3</accession>
<proteinExistence type="predicted"/>
<dbReference type="AlphaFoldDB" id="A0A7X5U7J3"/>
<sequence>MDALPPQVPPALVSPADQPALDAVQRLASTQLWLLEQQNALPAPPDGTRRLEDFLGELEQFWATSVEQSPGQSTGRRAAFAAKIASTALDDAILRQLDDTLAPPFADVIRQFIRASQGDIPPSLHASTLRIGETTYAGALVLADERQPGVRLLFTTHGGWEVFAAENALLTTVESRMREALAATGELPGIDNASIEPLLDGHFVELAPLLSRPFEAVTGRLIERFDERLRSTWQLEGLDDASRVDALYERLNLHELLDLHAMVERREADLVAHASEERLAMAPRSIRDAWRTAARDYHATLRRTAWNHQTSQLDEPSSMADVAREWLAQGLQQRGYEIAPDDIRIRSTRAPFTPDAIISTLSEGPAQTTQSLVQFAFRNTGLLPTELLTVLDASGQPRHDISASTIRDIVRSIDLPNRYALHLDAIMGASPEGRLLRTLTGQLIRARLRLEAADARLSYYDPSARRGFIDDHEERAFQWVQAVADHPASTGRTRIGGHELVVAQLVYRGAPLADIFLIGVRQAGAVSRVVLYTPAAPDGIALREFEDRAQLAREFLLKPQFESYLLDRLPDDFATVDQHGRHFSVSDTSRIAHWSLGGGSCGECTRFAEPFTETEVSADIFDTLYDTALSLAKRNAHTHARSLFLADIDSLSRVAGGVGDLVTPQSLMLTPLLESPFRIMPSLWRAYDNIKAGDHAQAFVDATAAYTAALNVVPLYMTAPASLSVATMRMPLRHDRSAVAGRKPARPDTLFESRYQAPDVVLPSGPVPENGVFALAGKQYIQQGGKTYHVRFDHSIQSWRLSRPAAPDARFPGPAIERLTASQWGLRRTGLRGGGRSTPYNMTTVSHWLRMRSRLVPHLRTMTFEQVLRLRDWLQSNVPVSANRIFRELGVVHARGHVPRISPVEYALWDRAVRYARTGRRSPPDGTAVAPQVVQPESPPLTVPRPGPSRPAAGSPAQGTSTATPSRPPAEPANVPPGMQRVPMNEWPDTAYYYSSPLTAELWNGTGILPLRQSRLMQGQVEGVPLLTLPPETPLGNIAGTPSAWMPHARGNAPSLRLGSVAGTWVRIDLAQVRAGWPHSATPFEVLRPSPPGSTALVVRPLNNTGPEATVTFLGHFTVQRWPTP</sequence>
<feature type="compositionally biased region" description="Pro residues" evidence="1">
    <location>
        <begin position="937"/>
        <end position="949"/>
    </location>
</feature>
<dbReference type="Proteomes" id="UP000490980">
    <property type="component" value="Unassembled WGS sequence"/>
</dbReference>